<protein>
    <recommendedName>
        <fullName evidence="9">Cation/H+ exchanger transmembrane domain-containing protein</fullName>
    </recommendedName>
</protein>
<feature type="transmembrane region" description="Helical" evidence="8">
    <location>
        <begin position="193"/>
        <end position="214"/>
    </location>
</feature>
<dbReference type="EMBL" id="NHZO01000147">
    <property type="protein sequence ID" value="PHQ51151.1"/>
    <property type="molecule type" value="Genomic_DNA"/>
</dbReference>
<keyword evidence="6 8" id="KW-0472">Membrane</keyword>
<evidence type="ECO:0000256" key="8">
    <source>
        <dbReference type="SAM" id="Phobius"/>
    </source>
</evidence>
<comment type="subcellular location">
    <subcellularLocation>
        <location evidence="1">Membrane</location>
        <topology evidence="1">Multi-pass membrane protein</topology>
    </subcellularLocation>
</comment>
<keyword evidence="4 8" id="KW-1133">Transmembrane helix</keyword>
<keyword evidence="5" id="KW-0406">Ion transport</keyword>
<evidence type="ECO:0000256" key="2">
    <source>
        <dbReference type="ARBA" id="ARBA00022448"/>
    </source>
</evidence>
<sequence>MTGHLLTDFFIALAIALAAAQTGGALARRVGQPPVVGEIFAGILASPTVLTASVSQHIIPGTVRPLLEGLANIGLAVFMFTVGYEIDFALLRGRTRAALTLATGSVVVPLTAGTLLALPLAGRYAPGDRTGFVLFLGVAMSVTAFPVLARILTDRGLNRKPLGGIALAAAAVGDLAAWIALAAVVAFCGASGQWHVMLLPVYALLLVVVVRPLFRRLTQGAGRGDVMPAALFPALVVGLMLSCAATEWMGVHFIFGAFAFGAVMPKAGPEGLRARLIEQMENTGSHFLLPLYFIVAGTKVDLSGFGAGTLGTLLAVIVVAVASKAVGAYAGARVSGTGHRVALPIAVLMNTRGLTEIVIVTVGLQMHLIDERFYSIMIVMAVVTTAMTGPLLNLVREGTREDAGAEEPVPAAAAPKPAPEPVTSPSSAPEAAAGTERG</sequence>
<gene>
    <name evidence="10" type="ORF">BLA24_15415</name>
</gene>
<feature type="domain" description="Cation/H+ exchanger transmembrane" evidence="9">
    <location>
        <begin position="20"/>
        <end position="392"/>
    </location>
</feature>
<reference evidence="10 11" key="1">
    <citation type="journal article" date="2017" name="Biochemistry">
        <title>Identification of the Biosynthetic Pathway for the Antibiotic Bicyclomycin.</title>
        <authorList>
            <person name="Patteson J."/>
            <person name="Cai W."/>
            <person name="Johnson R.A."/>
            <person name="Santa Maria K."/>
            <person name="Li B."/>
        </authorList>
    </citation>
    <scope>NUCLEOTIDE SEQUENCE [LARGE SCALE GENOMIC DNA]</scope>
    <source>
        <strain evidence="10 11">ATCC 21532</strain>
    </source>
</reference>
<name>A0A2G1XIY5_STRCJ</name>
<evidence type="ECO:0000259" key="9">
    <source>
        <dbReference type="Pfam" id="PF00999"/>
    </source>
</evidence>
<dbReference type="InterPro" id="IPR038770">
    <property type="entry name" value="Na+/solute_symporter_sf"/>
</dbReference>
<evidence type="ECO:0000256" key="1">
    <source>
        <dbReference type="ARBA" id="ARBA00004141"/>
    </source>
</evidence>
<evidence type="ECO:0000256" key="5">
    <source>
        <dbReference type="ARBA" id="ARBA00023065"/>
    </source>
</evidence>
<feature type="transmembrane region" description="Helical" evidence="8">
    <location>
        <begin position="98"/>
        <end position="120"/>
    </location>
</feature>
<proteinExistence type="predicted"/>
<dbReference type="OrthoDB" id="9793589at2"/>
<dbReference type="AlphaFoldDB" id="A0A2G1XIY5"/>
<keyword evidence="11" id="KW-1185">Reference proteome</keyword>
<keyword evidence="3 8" id="KW-0812">Transmembrane</keyword>
<evidence type="ECO:0000256" key="7">
    <source>
        <dbReference type="SAM" id="MobiDB-lite"/>
    </source>
</evidence>
<comment type="caution">
    <text evidence="10">The sequence shown here is derived from an EMBL/GenBank/DDBJ whole genome shotgun (WGS) entry which is preliminary data.</text>
</comment>
<dbReference type="Gene3D" id="1.20.1530.20">
    <property type="match status" value="1"/>
</dbReference>
<evidence type="ECO:0000256" key="4">
    <source>
        <dbReference type="ARBA" id="ARBA00022989"/>
    </source>
</evidence>
<dbReference type="PANTHER" id="PTHR32468">
    <property type="entry name" value="CATION/H + ANTIPORTER"/>
    <property type="match status" value="1"/>
</dbReference>
<feature type="compositionally biased region" description="Low complexity" evidence="7">
    <location>
        <begin position="406"/>
        <end position="415"/>
    </location>
</feature>
<organism evidence="10 11">
    <name type="scientific">Streptomyces cinnamoneus</name>
    <name type="common">Streptoverticillium cinnamoneum</name>
    <dbReference type="NCBI Taxonomy" id="53446"/>
    <lineage>
        <taxon>Bacteria</taxon>
        <taxon>Bacillati</taxon>
        <taxon>Actinomycetota</taxon>
        <taxon>Actinomycetes</taxon>
        <taxon>Kitasatosporales</taxon>
        <taxon>Streptomycetaceae</taxon>
        <taxon>Streptomyces</taxon>
        <taxon>Streptomyces cinnamoneus group</taxon>
    </lineage>
</organism>
<feature type="transmembrane region" description="Helical" evidence="8">
    <location>
        <begin position="343"/>
        <end position="367"/>
    </location>
</feature>
<dbReference type="RefSeq" id="WP_099199523.1">
    <property type="nucleotide sequence ID" value="NZ_JBIRXA010000004.1"/>
</dbReference>
<accession>A0A2G1XIY5</accession>
<dbReference type="Proteomes" id="UP000222531">
    <property type="component" value="Unassembled WGS sequence"/>
</dbReference>
<keyword evidence="2" id="KW-0813">Transport</keyword>
<dbReference type="InterPro" id="IPR006153">
    <property type="entry name" value="Cation/H_exchanger_TM"/>
</dbReference>
<dbReference type="Pfam" id="PF00999">
    <property type="entry name" value="Na_H_Exchanger"/>
    <property type="match status" value="1"/>
</dbReference>
<feature type="transmembrane region" description="Helical" evidence="8">
    <location>
        <begin position="164"/>
        <end position="187"/>
    </location>
</feature>
<dbReference type="PANTHER" id="PTHR32468:SF0">
    <property type="entry name" value="K(+)_H(+) ANTIPORTER 1"/>
    <property type="match status" value="1"/>
</dbReference>
<feature type="transmembrane region" description="Helical" evidence="8">
    <location>
        <begin position="132"/>
        <end position="152"/>
    </location>
</feature>
<dbReference type="GO" id="GO:0016020">
    <property type="term" value="C:membrane"/>
    <property type="evidence" value="ECO:0007669"/>
    <property type="project" value="UniProtKB-SubCell"/>
</dbReference>
<evidence type="ECO:0000313" key="11">
    <source>
        <dbReference type="Proteomes" id="UP000222531"/>
    </source>
</evidence>
<feature type="transmembrane region" description="Helical" evidence="8">
    <location>
        <begin position="373"/>
        <end position="395"/>
    </location>
</feature>
<evidence type="ECO:0000256" key="3">
    <source>
        <dbReference type="ARBA" id="ARBA00022692"/>
    </source>
</evidence>
<feature type="transmembrane region" description="Helical" evidence="8">
    <location>
        <begin position="313"/>
        <end position="331"/>
    </location>
</feature>
<dbReference type="GO" id="GO:1902600">
    <property type="term" value="P:proton transmembrane transport"/>
    <property type="evidence" value="ECO:0007669"/>
    <property type="project" value="InterPro"/>
</dbReference>
<feature type="region of interest" description="Disordered" evidence="7">
    <location>
        <begin position="398"/>
        <end position="438"/>
    </location>
</feature>
<evidence type="ECO:0000256" key="6">
    <source>
        <dbReference type="ARBA" id="ARBA00023136"/>
    </source>
</evidence>
<dbReference type="GO" id="GO:0015297">
    <property type="term" value="F:antiporter activity"/>
    <property type="evidence" value="ECO:0007669"/>
    <property type="project" value="InterPro"/>
</dbReference>
<evidence type="ECO:0000313" key="10">
    <source>
        <dbReference type="EMBL" id="PHQ51151.1"/>
    </source>
</evidence>
<dbReference type="InterPro" id="IPR050794">
    <property type="entry name" value="CPA2_transporter"/>
</dbReference>
<feature type="transmembrane region" description="Helical" evidence="8">
    <location>
        <begin position="70"/>
        <end position="91"/>
    </location>
</feature>